<dbReference type="Pfam" id="PF20147">
    <property type="entry name" value="Crinkler"/>
    <property type="match status" value="1"/>
</dbReference>
<evidence type="ECO:0000313" key="5">
    <source>
        <dbReference type="EMBL" id="OWY92767.1"/>
    </source>
</evidence>
<reference evidence="6" key="1">
    <citation type="submission" date="2017-03" db="EMBL/GenBank/DDBJ databases">
        <title>Phytopthora megakarya and P. palmivora, two closely related causual agents of cacao black pod achieved similar genome size and gene model numbers by different mechanisms.</title>
        <authorList>
            <person name="Ali S."/>
            <person name="Shao J."/>
            <person name="Larry D.J."/>
            <person name="Kronmiller B."/>
            <person name="Shen D."/>
            <person name="Strem M.D."/>
            <person name="Melnick R.L."/>
            <person name="Guiltinan M.J."/>
            <person name="Tyler B.M."/>
            <person name="Meinhardt L.W."/>
            <person name="Bailey B.A."/>
        </authorList>
    </citation>
    <scope>NUCLEOTIDE SEQUENCE [LARGE SCALE GENOMIC DNA]</scope>
    <source>
        <strain evidence="6">zdho120</strain>
    </source>
</reference>
<evidence type="ECO:0000256" key="2">
    <source>
        <dbReference type="ARBA" id="ARBA00004613"/>
    </source>
</evidence>
<evidence type="ECO:0000313" key="6">
    <source>
        <dbReference type="Proteomes" id="UP000198211"/>
    </source>
</evidence>
<organism evidence="5 6">
    <name type="scientific">Phytophthora megakarya</name>
    <dbReference type="NCBI Taxonomy" id="4795"/>
    <lineage>
        <taxon>Eukaryota</taxon>
        <taxon>Sar</taxon>
        <taxon>Stramenopiles</taxon>
        <taxon>Oomycota</taxon>
        <taxon>Peronosporomycetes</taxon>
        <taxon>Peronosporales</taxon>
        <taxon>Peronosporaceae</taxon>
        <taxon>Phytophthora</taxon>
    </lineage>
</organism>
<sequence>MLMCVFIGDGSVFGVRLNAADRIGELMDKVKEKNPNKVHCDVSDITLYLAKNDNDQWLKSSDPSLQQLKHGVITKEIEEILKKNKMDPSYRISGSGIPSESEVANGDIHVLVEVPKFEVAKQFDMEKLAGLALSKVLDGQSNYSLTLDAHGGTVRLEFTQRKA</sequence>
<proteinExistence type="predicted"/>
<name>A0A225UHT6_9STRA</name>
<dbReference type="GO" id="GO:0043657">
    <property type="term" value="C:host cell"/>
    <property type="evidence" value="ECO:0007669"/>
    <property type="project" value="UniProtKB-SubCell"/>
</dbReference>
<accession>A0A225UHT6</accession>
<comment type="caution">
    <text evidence="5">The sequence shown here is derived from an EMBL/GenBank/DDBJ whole genome shotgun (WGS) entry which is preliminary data.</text>
</comment>
<gene>
    <name evidence="5" type="ORF">PHMEG_00038089</name>
</gene>
<protein>
    <submittedName>
        <fullName evidence="5">Crinkler (CRN)</fullName>
    </submittedName>
</protein>
<keyword evidence="6" id="KW-1185">Reference proteome</keyword>
<keyword evidence="3" id="KW-0964">Secreted</keyword>
<feature type="domain" description="Crinkler effector protein N-terminal" evidence="4">
    <location>
        <begin position="2"/>
        <end position="113"/>
    </location>
</feature>
<dbReference type="GO" id="GO:0005576">
    <property type="term" value="C:extracellular region"/>
    <property type="evidence" value="ECO:0007669"/>
    <property type="project" value="UniProtKB-SubCell"/>
</dbReference>
<dbReference type="EMBL" id="NBNE01017361">
    <property type="protein sequence ID" value="OWY92767.1"/>
    <property type="molecule type" value="Genomic_DNA"/>
</dbReference>
<comment type="subcellular location">
    <subcellularLocation>
        <location evidence="1">Host cell</location>
    </subcellularLocation>
    <subcellularLocation>
        <location evidence="2">Secreted</location>
    </subcellularLocation>
</comment>
<dbReference type="InterPro" id="IPR045379">
    <property type="entry name" value="Crinkler_N"/>
</dbReference>
<dbReference type="OrthoDB" id="99205at2759"/>
<dbReference type="AlphaFoldDB" id="A0A225UHT6"/>
<evidence type="ECO:0000256" key="1">
    <source>
        <dbReference type="ARBA" id="ARBA00004340"/>
    </source>
</evidence>
<evidence type="ECO:0000256" key="3">
    <source>
        <dbReference type="ARBA" id="ARBA00022525"/>
    </source>
</evidence>
<dbReference type="Proteomes" id="UP000198211">
    <property type="component" value="Unassembled WGS sequence"/>
</dbReference>
<evidence type="ECO:0000259" key="4">
    <source>
        <dbReference type="Pfam" id="PF20147"/>
    </source>
</evidence>